<dbReference type="InterPro" id="IPR007310">
    <property type="entry name" value="Aerobactin_biosyn_IucA/IucC_N"/>
</dbReference>
<protein>
    <recommendedName>
        <fullName evidence="5">IucC family-domain-containing protein</fullName>
    </recommendedName>
</protein>
<dbReference type="Pfam" id="PF04183">
    <property type="entry name" value="IucA_IucC"/>
    <property type="match status" value="3"/>
</dbReference>
<organism evidence="3 4">
    <name type="scientific">Psilocybe cyanescens</name>
    <dbReference type="NCBI Taxonomy" id="93625"/>
    <lineage>
        <taxon>Eukaryota</taxon>
        <taxon>Fungi</taxon>
        <taxon>Dikarya</taxon>
        <taxon>Basidiomycota</taxon>
        <taxon>Agaricomycotina</taxon>
        <taxon>Agaricomycetes</taxon>
        <taxon>Agaricomycetidae</taxon>
        <taxon>Agaricales</taxon>
        <taxon>Agaricineae</taxon>
        <taxon>Strophariaceae</taxon>
        <taxon>Psilocybe</taxon>
    </lineage>
</organism>
<dbReference type="Gene3D" id="1.10.510.40">
    <property type="match status" value="2"/>
</dbReference>
<dbReference type="GO" id="GO:0019290">
    <property type="term" value="P:siderophore biosynthetic process"/>
    <property type="evidence" value="ECO:0007669"/>
    <property type="project" value="InterPro"/>
</dbReference>
<dbReference type="STRING" id="93625.A0A409WF63"/>
<gene>
    <name evidence="3" type="ORF">CVT25_010831</name>
</gene>
<dbReference type="OrthoDB" id="2117718at2759"/>
<accession>A0A409WF63</accession>
<evidence type="ECO:0000313" key="3">
    <source>
        <dbReference type="EMBL" id="PPQ77137.1"/>
    </source>
</evidence>
<feature type="domain" description="Aerobactin siderophore biosynthesis IucA/IucC N-terminal" evidence="1">
    <location>
        <begin position="868"/>
        <end position="960"/>
    </location>
</feature>
<evidence type="ECO:0000313" key="4">
    <source>
        <dbReference type="Proteomes" id="UP000283269"/>
    </source>
</evidence>
<dbReference type="GO" id="GO:0016881">
    <property type="term" value="F:acid-amino acid ligase activity"/>
    <property type="evidence" value="ECO:0007669"/>
    <property type="project" value="UniProtKB-ARBA"/>
</dbReference>
<evidence type="ECO:0008006" key="5">
    <source>
        <dbReference type="Google" id="ProtNLM"/>
    </source>
</evidence>
<comment type="caution">
    <text evidence="3">The sequence shown here is derived from an EMBL/GenBank/DDBJ whole genome shotgun (WGS) entry which is preliminary data.</text>
</comment>
<proteinExistence type="predicted"/>
<sequence length="1291" mass="145118">MITSPRPQERAEFATTSRLLSCLVTESLTPAFYLPRGDTENGGLAVILKSGRSCSKLPLPDDILAIVPLHHAPVYRPDSTNAAVGVEIGLLDPLDMASMVFEIESDPTGLPQDSGVPNEYNTVISSILDVLNNVCHIQLEKTQIRISSGALSIWNGFAVSQNLDQNTQLEIAKEFSSSVRWQTHSYEYPPEAPLFLSPSIIWEQSIVEGHPTHPMHKTRRFLPPLEDYSPSSYDLLHPKLRFVSLPREKVNVTYDFEGLTLPVLKLASLRAGKDLTVEEKRIAIPVHELQVTHVQHKFPEAYIYPEEFNLPLLAQQSLRSVIVPDAYRGLHLKLGVGVKLTSAVRTISPESAYLGPRFSAQVVPRLTMNRNIVTVARELASVVHAHPNGEIAKHCAAIVRECHEDTSEERCERLIVCTALVESGHAGKDGHLPSVTRVFDLDTEEKCAQWLEKFVTIFLQAFLPPMLHNGVAFECHPQNCVARFDLETKELKGFIVRDFGGLRVHPETLKATAGVEIEFMEGHSIIASTLDDVYTRMYHTIIHNHFQQLIRVLGLHYNGRGWAIVRDQLKRQIPQDHPLYEAWLSPERKTLPGKCFMRMRMSSMYRFVTSPRSIPKSHTLYGLNLNQEIYHNVACMQELSKVDAKWMPQNHTVDRANGKKITQMFFPQMPSGRVQSPHDRASFAVMSRLISCLVTEHILRAFYVPSQTPILGAAGLLVVLSTHTISEDFKVSRAFHTRDIFVIVPLSHKPVLKDIETPKYGQLVGLVDPLDMVSPIFEFRGHQNVGDSDIFINSILETLNSHPWDLSTRGSLCVVSDPVALWKKFVESVVIADNLREVIALELQSSLDWQTLSYENPPLCPDLQSPSIDWEQSLVAGHPTHPMHRARMFLNNKNSLDYDWYNPRIRFVRVPDHNIDDLGQFKRISYELASKAATKAGQSLPIDSGYIYMPVHELQIDNITTVVVPDFPGIALKLAVGVKISSSLRTISHFTANFGPRFSEEVVPRLAVNSAILSVELESSSAAFCSDDPEISKHFTAVIRDEYKPCSGEAVIVCAALLETGHANVPTGISAVQHTFKLDTEEKRVSFLDKYIQIACEALLPALVENGVAFEAHAQNVLARFDIATGELRGFVIRDLGGLRIHPGTLRNSTGVDFQFLPGHCVATKTLEEIYPKFYHTFVHNHIQRLTRLLGLHYNGRGYEMLRKHMGSVIPVDHPVWKVWMDPSSTTVDSKCLMRMRMRDSYRDMVYSPYPNMIQYRPMPDPSTAQSGYQTVTTRLVSYLSLIRTNLFGGK</sequence>
<name>A0A409WF63_PSICY</name>
<dbReference type="InterPro" id="IPR037455">
    <property type="entry name" value="LucA/IucC-like"/>
</dbReference>
<feature type="domain" description="Aerobactin siderophore biosynthesis IucA/IucC-like C-terminal" evidence="2">
    <location>
        <begin position="449"/>
        <end position="603"/>
    </location>
</feature>
<dbReference type="InParanoid" id="A0A409WF63"/>
<dbReference type="Proteomes" id="UP000283269">
    <property type="component" value="Unassembled WGS sequence"/>
</dbReference>
<dbReference type="PANTHER" id="PTHR34384:SF5">
    <property type="entry name" value="L-2,3-DIAMINOPROPANOATE--CITRATE LIGASE"/>
    <property type="match status" value="1"/>
</dbReference>
<keyword evidence="4" id="KW-1185">Reference proteome</keyword>
<dbReference type="Pfam" id="PF06276">
    <property type="entry name" value="FhuF"/>
    <property type="match status" value="2"/>
</dbReference>
<dbReference type="InterPro" id="IPR022770">
    <property type="entry name" value="IucA/IucC-like_C"/>
</dbReference>
<feature type="domain" description="Aerobactin siderophore biosynthesis IucA/IucC N-terminal" evidence="1">
    <location>
        <begin position="961"/>
        <end position="1058"/>
    </location>
</feature>
<evidence type="ECO:0000259" key="2">
    <source>
        <dbReference type="Pfam" id="PF06276"/>
    </source>
</evidence>
<dbReference type="EMBL" id="NHYD01003443">
    <property type="protein sequence ID" value="PPQ77137.1"/>
    <property type="molecule type" value="Genomic_DNA"/>
</dbReference>
<reference evidence="3 4" key="1">
    <citation type="journal article" date="2018" name="Evol. Lett.">
        <title>Horizontal gene cluster transfer increased hallucinogenic mushroom diversity.</title>
        <authorList>
            <person name="Reynolds H.T."/>
            <person name="Vijayakumar V."/>
            <person name="Gluck-Thaler E."/>
            <person name="Korotkin H.B."/>
            <person name="Matheny P.B."/>
            <person name="Slot J.C."/>
        </authorList>
    </citation>
    <scope>NUCLEOTIDE SEQUENCE [LARGE SCALE GENOMIC DNA]</scope>
    <source>
        <strain evidence="3 4">2631</strain>
    </source>
</reference>
<feature type="domain" description="Aerobactin siderophore biosynthesis IucA/IucC-like C-terminal" evidence="2">
    <location>
        <begin position="1087"/>
        <end position="1194"/>
    </location>
</feature>
<dbReference type="PANTHER" id="PTHR34384">
    <property type="entry name" value="L-2,3-DIAMINOPROPANOATE--CITRATE LIGASE"/>
    <property type="match status" value="1"/>
</dbReference>
<feature type="domain" description="Aerobactin siderophore biosynthesis IucA/IucC N-terminal" evidence="1">
    <location>
        <begin position="201"/>
        <end position="421"/>
    </location>
</feature>
<evidence type="ECO:0000259" key="1">
    <source>
        <dbReference type="Pfam" id="PF04183"/>
    </source>
</evidence>